<evidence type="ECO:0000259" key="6">
    <source>
        <dbReference type="SMART" id="SM00849"/>
    </source>
</evidence>
<dbReference type="GO" id="GO:0016787">
    <property type="term" value="F:hydrolase activity"/>
    <property type="evidence" value="ECO:0007669"/>
    <property type="project" value="UniProtKB-KW"/>
</dbReference>
<keyword evidence="8" id="KW-1185">Reference proteome</keyword>
<evidence type="ECO:0000256" key="3">
    <source>
        <dbReference type="ARBA" id="ARBA00022801"/>
    </source>
</evidence>
<evidence type="ECO:0000256" key="1">
    <source>
        <dbReference type="ARBA" id="ARBA00001947"/>
    </source>
</evidence>
<dbReference type="GO" id="GO:0046872">
    <property type="term" value="F:metal ion binding"/>
    <property type="evidence" value="ECO:0007669"/>
    <property type="project" value="UniProtKB-KW"/>
</dbReference>
<dbReference type="PANTHER" id="PTHR46233:SF3">
    <property type="entry name" value="HYDROXYACYLGLUTATHIONE HYDROLASE GLOC"/>
    <property type="match status" value="1"/>
</dbReference>
<gene>
    <name evidence="7" type="ORF">CLV30_12412</name>
</gene>
<accession>A0A2P8DIA1</accession>
<dbReference type="RefSeq" id="WP_106539499.1">
    <property type="nucleotide sequence ID" value="NZ_PYGE01000024.1"/>
</dbReference>
<dbReference type="Pfam" id="PF00753">
    <property type="entry name" value="Lactamase_B"/>
    <property type="match status" value="1"/>
</dbReference>
<name>A0A2P8DIA1_9ACTN</name>
<reference evidence="7 8" key="1">
    <citation type="submission" date="2018-03" db="EMBL/GenBank/DDBJ databases">
        <title>Genomic Encyclopedia of Archaeal and Bacterial Type Strains, Phase II (KMG-II): from individual species to whole genera.</title>
        <authorList>
            <person name="Goeker M."/>
        </authorList>
    </citation>
    <scope>NUCLEOTIDE SEQUENCE [LARGE SCALE GENOMIC DNA]</scope>
    <source>
        <strain evidence="7 8">DSM 45211</strain>
    </source>
</reference>
<comment type="cofactor">
    <cofactor evidence="1">
        <name>Zn(2+)</name>
        <dbReference type="ChEBI" id="CHEBI:29105"/>
    </cofactor>
</comment>
<proteinExistence type="predicted"/>
<dbReference type="Proteomes" id="UP000243528">
    <property type="component" value="Unassembled WGS sequence"/>
</dbReference>
<feature type="region of interest" description="Disordered" evidence="5">
    <location>
        <begin position="206"/>
        <end position="230"/>
    </location>
</feature>
<dbReference type="SMART" id="SM00849">
    <property type="entry name" value="Lactamase_B"/>
    <property type="match status" value="1"/>
</dbReference>
<dbReference type="SUPFAM" id="SSF56281">
    <property type="entry name" value="Metallo-hydrolase/oxidoreductase"/>
    <property type="match status" value="1"/>
</dbReference>
<dbReference type="Gene3D" id="3.60.15.10">
    <property type="entry name" value="Ribonuclease Z/Hydroxyacylglutathione hydrolase-like"/>
    <property type="match status" value="1"/>
</dbReference>
<feature type="compositionally biased region" description="Polar residues" evidence="5">
    <location>
        <begin position="211"/>
        <end position="224"/>
    </location>
</feature>
<comment type="caution">
    <text evidence="7">The sequence shown here is derived from an EMBL/GenBank/DDBJ whole genome shotgun (WGS) entry which is preliminary data.</text>
</comment>
<dbReference type="InterPro" id="IPR036866">
    <property type="entry name" value="RibonucZ/Hydroxyglut_hydro"/>
</dbReference>
<evidence type="ECO:0000256" key="5">
    <source>
        <dbReference type="SAM" id="MobiDB-lite"/>
    </source>
</evidence>
<protein>
    <submittedName>
        <fullName evidence="7">Glyoxylase-like metal-dependent hydrolase (Beta-lactamase superfamily II)</fullName>
    </submittedName>
</protein>
<keyword evidence="2" id="KW-0479">Metal-binding</keyword>
<evidence type="ECO:0000313" key="8">
    <source>
        <dbReference type="Proteomes" id="UP000243528"/>
    </source>
</evidence>
<evidence type="ECO:0000256" key="4">
    <source>
        <dbReference type="ARBA" id="ARBA00022833"/>
    </source>
</evidence>
<sequence length="230" mass="24404">MLLHSLTAPVLGTNCYVLAPDGGRQCVLVDPGIAVDEQVDALLAEHLLEPVAALVTHGHVDHTFALAQLCQRRDLPVYLHEADAYRLADPIGTLGPDLAPMLAALADDWVEPPDVRTFSDGSPLWLAGIRIEPVHSPGHTEGSTLYHVPSQDGSDGSMCFTGDVLFAGTIGRTDLPGGDDERMRHTLGELARPEADGGLADATTVLPGHGESSTLGQERTTNPYLRQLGP</sequence>
<dbReference type="EMBL" id="PYGE01000024">
    <property type="protein sequence ID" value="PSK96928.1"/>
    <property type="molecule type" value="Genomic_DNA"/>
</dbReference>
<dbReference type="CDD" id="cd06262">
    <property type="entry name" value="metallo-hydrolase-like_MBL-fold"/>
    <property type="match status" value="1"/>
</dbReference>
<evidence type="ECO:0000256" key="2">
    <source>
        <dbReference type="ARBA" id="ARBA00022723"/>
    </source>
</evidence>
<dbReference type="InterPro" id="IPR001279">
    <property type="entry name" value="Metallo-B-lactamas"/>
</dbReference>
<dbReference type="OrthoDB" id="2971563at2"/>
<feature type="domain" description="Metallo-beta-lactamase" evidence="6">
    <location>
        <begin position="12"/>
        <end position="209"/>
    </location>
</feature>
<dbReference type="InterPro" id="IPR051453">
    <property type="entry name" value="MBL_Glyoxalase_II"/>
</dbReference>
<dbReference type="AlphaFoldDB" id="A0A2P8DIA1"/>
<dbReference type="PANTHER" id="PTHR46233">
    <property type="entry name" value="HYDROXYACYLGLUTATHIONE HYDROLASE GLOC"/>
    <property type="match status" value="1"/>
</dbReference>
<keyword evidence="3 7" id="KW-0378">Hydrolase</keyword>
<evidence type="ECO:0000313" key="7">
    <source>
        <dbReference type="EMBL" id="PSK96928.1"/>
    </source>
</evidence>
<keyword evidence="4" id="KW-0862">Zinc</keyword>
<organism evidence="7 8">
    <name type="scientific">Haloactinopolyspora alba</name>
    <dbReference type="NCBI Taxonomy" id="648780"/>
    <lineage>
        <taxon>Bacteria</taxon>
        <taxon>Bacillati</taxon>
        <taxon>Actinomycetota</taxon>
        <taxon>Actinomycetes</taxon>
        <taxon>Jiangellales</taxon>
        <taxon>Jiangellaceae</taxon>
        <taxon>Haloactinopolyspora</taxon>
    </lineage>
</organism>